<dbReference type="EMBL" id="QUNO01000009">
    <property type="protein sequence ID" value="REH43515.1"/>
    <property type="molecule type" value="Genomic_DNA"/>
</dbReference>
<proteinExistence type="inferred from homology"/>
<reference evidence="9 10" key="1">
    <citation type="submission" date="2018-08" db="EMBL/GenBank/DDBJ databases">
        <title>Genomic Encyclopedia of Archaeal and Bacterial Type Strains, Phase II (KMG-II): from individual species to whole genera.</title>
        <authorList>
            <person name="Goeker M."/>
        </authorList>
    </citation>
    <scope>NUCLEOTIDE SEQUENCE [LARGE SCALE GENOMIC DNA]</scope>
    <source>
        <strain evidence="9 10">DSM 45791</strain>
    </source>
</reference>
<dbReference type="EC" id="3.2.1.55" evidence="3"/>
<dbReference type="CDD" id="cd23399">
    <property type="entry name" value="beta-trefoil_ABD_ABFB"/>
    <property type="match status" value="1"/>
</dbReference>
<keyword evidence="10" id="KW-1185">Reference proteome</keyword>
<comment type="catalytic activity">
    <reaction evidence="1">
        <text>Hydrolysis of terminal non-reducing alpha-L-arabinofuranoside residues in alpha-L-arabinosides.</text>
        <dbReference type="EC" id="3.2.1.55"/>
    </reaction>
</comment>
<keyword evidence="4 7" id="KW-0732">Signal</keyword>
<keyword evidence="6" id="KW-0325">Glycoprotein</keyword>
<dbReference type="SUPFAM" id="SSF110221">
    <property type="entry name" value="AbfB domain"/>
    <property type="match status" value="2"/>
</dbReference>
<dbReference type="Gene3D" id="2.60.40.1180">
    <property type="entry name" value="Golgi alpha-mannosidase II"/>
    <property type="match status" value="1"/>
</dbReference>
<keyword evidence="5" id="KW-0378">Hydrolase</keyword>
<dbReference type="Gene3D" id="2.60.120.260">
    <property type="entry name" value="Galactose-binding domain-like"/>
    <property type="match status" value="1"/>
</dbReference>
<dbReference type="GO" id="GO:0046556">
    <property type="term" value="F:alpha-L-arabinofuranosidase activity"/>
    <property type="evidence" value="ECO:0007669"/>
    <property type="project" value="UniProtKB-EC"/>
</dbReference>
<organism evidence="9 10">
    <name type="scientific">Kutzneria buriramensis</name>
    <dbReference type="NCBI Taxonomy" id="1045776"/>
    <lineage>
        <taxon>Bacteria</taxon>
        <taxon>Bacillati</taxon>
        <taxon>Actinomycetota</taxon>
        <taxon>Actinomycetes</taxon>
        <taxon>Pseudonocardiales</taxon>
        <taxon>Pseudonocardiaceae</taxon>
        <taxon>Kutzneria</taxon>
    </lineage>
</organism>
<dbReference type="SUPFAM" id="SSF49785">
    <property type="entry name" value="Galactose-binding domain-like"/>
    <property type="match status" value="1"/>
</dbReference>
<dbReference type="AlphaFoldDB" id="A0A3E0HFD8"/>
<dbReference type="PANTHER" id="PTHR31776">
    <property type="entry name" value="ALPHA-L-ARABINOFURANOSIDASE 1"/>
    <property type="match status" value="1"/>
</dbReference>
<dbReference type="InterPro" id="IPR036195">
    <property type="entry name" value="AbfB_ABD_sf"/>
</dbReference>
<evidence type="ECO:0000256" key="6">
    <source>
        <dbReference type="ARBA" id="ARBA00023180"/>
    </source>
</evidence>
<name>A0A3E0HFD8_9PSEU</name>
<dbReference type="InterPro" id="IPR010720">
    <property type="entry name" value="Alpha-L-AF_C"/>
</dbReference>
<dbReference type="Gene3D" id="3.20.20.80">
    <property type="entry name" value="Glycosidases"/>
    <property type="match status" value="1"/>
</dbReference>
<sequence>MQRPRLIATVLALTLLGAGMTTASAAAADGPTLSADVNRTTTSVNKTQFGDIVEDINHSVEGGLGANMVRNSTMKENGIGDWSAVTAGGGAGAVALDTTQPLNAANGNSLKLSITANARGQRVGVANDGFYGIGLRPSTTYTATFFAKSDGAFHGGLTVDLESTTGTVYAKATVRSVGSKWTKYSVTMTTDRNTPVFTANRFVIAADGVGAGSSLYFDVVTCRPPTYHDSGLRSDLMTQLAATKPGFFRVPGGNYLEGNTLSTYFDWKKSIGAIENRPGHQDDAWGYWSTDQVGLKGYLDMAEQTGAQPLLAVFAGYTLNHTVVPRDQLAPYVQDALDEIQYVIGGADTPWGAKRAADGHPAPYDLHYVEIGNEDWFDGTGSYNSYRFPMFRDAIKAAYPQLQLIATATVTSSQVDVIDDHYYSGDTSYFTNAAHAYDGTSRNGPKHLVGEYATTNGTNDNPTGTLAGAVSEAGFMTGMVRNADVVIGASYAPALADVSSFQWPTNEIAFDASTSYGSPSYWVQHIFGNNTGDYVVQSSFTGTGLNEVVTRTKSGTVYITVANPTGSPVTTQVALNGTTSIRPKGTATVLTGDPNARNSITAPNAIAPATSTFAASKSFGYTFPANSVVALKVETSAPMVPVLNVNRGLSLHVTTPGATDRSVAVANGVGTTNAVSASSSDADKLNATFLLRPGLADANCYSLESRANPGQYLRHQGDRILLGASGGKQAATFCAVQATTGVSFRSYDEPGRYLSYHDGGLRLDSCGDGFTVGEPWWRSDISVPLGHSSWQADNGNFLRHQNYVAKTSPITASNPPTDLQDATFDLVPGLADDSCYSFEAVNFPGYYLRHYNFQVVLNQNDKSGLFAEDATFCATTGHNGQGISWQAYAYEDHYLRQYAGNVYIGANGGPRVGDTAAGWTDDTSWLRAAPWAG</sequence>
<evidence type="ECO:0000259" key="8">
    <source>
        <dbReference type="SMART" id="SM00813"/>
    </source>
</evidence>
<dbReference type="Pfam" id="PF05270">
    <property type="entry name" value="AbfB"/>
    <property type="match status" value="2"/>
</dbReference>
<accession>A0A3E0HFD8</accession>
<evidence type="ECO:0000256" key="2">
    <source>
        <dbReference type="ARBA" id="ARBA00007186"/>
    </source>
</evidence>
<dbReference type="Gene3D" id="2.80.10.50">
    <property type="match status" value="2"/>
</dbReference>
<evidence type="ECO:0000256" key="1">
    <source>
        <dbReference type="ARBA" id="ARBA00001462"/>
    </source>
</evidence>
<feature type="domain" description="Alpha-L-arabinofuranosidase C-terminal" evidence="8">
    <location>
        <begin position="450"/>
        <end position="627"/>
    </location>
</feature>
<dbReference type="Proteomes" id="UP000256269">
    <property type="component" value="Unassembled WGS sequence"/>
</dbReference>
<dbReference type="SMART" id="SM00813">
    <property type="entry name" value="Alpha-L-AF_C"/>
    <property type="match status" value="1"/>
</dbReference>
<dbReference type="GO" id="GO:0046373">
    <property type="term" value="P:L-arabinose metabolic process"/>
    <property type="evidence" value="ECO:0007669"/>
    <property type="project" value="InterPro"/>
</dbReference>
<evidence type="ECO:0000256" key="4">
    <source>
        <dbReference type="ARBA" id="ARBA00022729"/>
    </source>
</evidence>
<dbReference type="InterPro" id="IPR007934">
    <property type="entry name" value="AbfB_ABD"/>
</dbReference>
<comment type="caution">
    <text evidence="9">The sequence shown here is derived from an EMBL/GenBank/DDBJ whole genome shotgun (WGS) entry which is preliminary data.</text>
</comment>
<dbReference type="SUPFAM" id="SSF51445">
    <property type="entry name" value="(Trans)glycosidases"/>
    <property type="match status" value="1"/>
</dbReference>
<gene>
    <name evidence="9" type="ORF">BCF44_10958</name>
</gene>
<dbReference type="InterPro" id="IPR055235">
    <property type="entry name" value="ASD1_cat"/>
</dbReference>
<dbReference type="InterPro" id="IPR008979">
    <property type="entry name" value="Galactose-bd-like_sf"/>
</dbReference>
<dbReference type="InterPro" id="IPR013780">
    <property type="entry name" value="Glyco_hydro_b"/>
</dbReference>
<comment type="similarity">
    <text evidence="2">Belongs to the glycosyl hydrolase 51 family.</text>
</comment>
<feature type="chain" id="PRO_5039377604" description="non-reducing end alpha-L-arabinofuranosidase" evidence="7">
    <location>
        <begin position="26"/>
        <end position="933"/>
    </location>
</feature>
<protein>
    <recommendedName>
        <fullName evidence="3">non-reducing end alpha-L-arabinofuranosidase</fullName>
        <ecNumber evidence="3">3.2.1.55</ecNumber>
    </recommendedName>
</protein>
<evidence type="ECO:0000256" key="7">
    <source>
        <dbReference type="SAM" id="SignalP"/>
    </source>
</evidence>
<feature type="signal peptide" evidence="7">
    <location>
        <begin position="1"/>
        <end position="25"/>
    </location>
</feature>
<dbReference type="PANTHER" id="PTHR31776:SF0">
    <property type="entry name" value="ALPHA-L-ARABINOFURANOSIDASE 1"/>
    <property type="match status" value="1"/>
</dbReference>
<dbReference type="InterPro" id="IPR017853">
    <property type="entry name" value="GH"/>
</dbReference>
<dbReference type="Pfam" id="PF06964">
    <property type="entry name" value="Alpha-L-AF_C"/>
    <property type="match status" value="1"/>
</dbReference>
<evidence type="ECO:0000313" key="10">
    <source>
        <dbReference type="Proteomes" id="UP000256269"/>
    </source>
</evidence>
<evidence type="ECO:0000313" key="9">
    <source>
        <dbReference type="EMBL" id="REH43515.1"/>
    </source>
</evidence>
<dbReference type="Pfam" id="PF22848">
    <property type="entry name" value="ASD1_dom"/>
    <property type="match status" value="1"/>
</dbReference>
<evidence type="ECO:0000256" key="5">
    <source>
        <dbReference type="ARBA" id="ARBA00022801"/>
    </source>
</evidence>
<evidence type="ECO:0000256" key="3">
    <source>
        <dbReference type="ARBA" id="ARBA00012670"/>
    </source>
</evidence>
<dbReference type="InterPro" id="IPR051563">
    <property type="entry name" value="Glycosyl_Hydrolase_51"/>
</dbReference>